<dbReference type="Proteomes" id="UP000076420">
    <property type="component" value="Unassembled WGS sequence"/>
</dbReference>
<evidence type="ECO:0000313" key="2">
    <source>
        <dbReference type="Proteomes" id="UP000076420"/>
    </source>
</evidence>
<sequence length="231" mass="26285">MYKNKFIPPADELTACTGRLIVSEAAPDQFYHGWYPVRKCSFPGHESAPGAGLPSSKRLTTFRNYRVVCEICDHQDNVSWTGEKEWCCPKNNVVFYPAPDSRNEATLSTCVTKMCVPDTYWRFHDKHLTKPNGSMPKNCRVHASNWFKEEIDHINSLNLIKKNITQHHRLTSMRIEKHMNDALKDIYQLKDGENNKKSPLPPLVSNQESCILGTGGRASNKISGTHSLLRI</sequence>
<name>A0A2C9KYH2_BIOGL</name>
<reference evidence="1" key="1">
    <citation type="submission" date="2020-05" db="UniProtKB">
        <authorList>
            <consortium name="EnsemblMetazoa"/>
        </authorList>
    </citation>
    <scope>IDENTIFICATION</scope>
    <source>
        <strain evidence="1">BB02</strain>
    </source>
</reference>
<protein>
    <submittedName>
        <fullName evidence="1">Uncharacterized protein</fullName>
    </submittedName>
</protein>
<dbReference type="OrthoDB" id="6042115at2759"/>
<dbReference type="AlphaFoldDB" id="A0A2C9KYH2"/>
<evidence type="ECO:0000313" key="1">
    <source>
        <dbReference type="EnsemblMetazoa" id="BGLB025010-PB"/>
    </source>
</evidence>
<accession>A0A2C9KYH2</accession>
<dbReference type="KEGG" id="bgt:106056391"/>
<dbReference type="RefSeq" id="XP_013068568.2">
    <property type="nucleotide sequence ID" value="XM_013213114.2"/>
</dbReference>
<organism evidence="1 2">
    <name type="scientific">Biomphalaria glabrata</name>
    <name type="common">Bloodfluke planorb</name>
    <name type="synonym">Freshwater snail</name>
    <dbReference type="NCBI Taxonomy" id="6526"/>
    <lineage>
        <taxon>Eukaryota</taxon>
        <taxon>Metazoa</taxon>
        <taxon>Spiralia</taxon>
        <taxon>Lophotrochozoa</taxon>
        <taxon>Mollusca</taxon>
        <taxon>Gastropoda</taxon>
        <taxon>Heterobranchia</taxon>
        <taxon>Euthyneura</taxon>
        <taxon>Panpulmonata</taxon>
        <taxon>Hygrophila</taxon>
        <taxon>Lymnaeoidea</taxon>
        <taxon>Planorbidae</taxon>
        <taxon>Biomphalaria</taxon>
    </lineage>
</organism>
<dbReference type="VEuPathDB" id="VectorBase:BGLB025010"/>
<dbReference type="EnsemblMetazoa" id="BGLB025010-RB">
    <property type="protein sequence ID" value="BGLB025010-PB"/>
    <property type="gene ID" value="BGLB025010"/>
</dbReference>
<proteinExistence type="predicted"/>
<dbReference type="VEuPathDB" id="VectorBase:BGLAX_038780"/>
<gene>
    <name evidence="1" type="primary">106056391</name>
</gene>